<dbReference type="Proteomes" id="UP000885148">
    <property type="component" value="Unassembled WGS sequence"/>
</dbReference>
<keyword evidence="7" id="KW-1185">Reference proteome</keyword>
<evidence type="ECO:0000313" key="4">
    <source>
        <dbReference type="EMBL" id="WAZ55505.1"/>
    </source>
</evidence>
<dbReference type="EMBL" id="NEFA01000019">
    <property type="protein sequence ID" value="OYR02401.1"/>
    <property type="molecule type" value="Genomic_DNA"/>
</dbReference>
<dbReference type="EMBL" id="CP114564">
    <property type="protein sequence ID" value="WAZ55505.1"/>
    <property type="molecule type" value="Genomic_DNA"/>
</dbReference>
<sequence>MSFYNKLQQQTEAERRSLLSSPVIARCQTGDISRDLYIAFLTQAYYHVSHTVPLLMSAGSRLPASHEAIRGAIAEYIDEEYGHQEWILNDIQACGGDAESVRNGTPGIPIEMMVAWLYYRIERVNPMSIFGMVQVLEGTSVSIATAIAAQVERTLGLPEQATTYLRSHGELDQGHLKFFASLMDTVTDEADQAAIIYAARRVYHLYTEMLNQLGQTTYEPA</sequence>
<proteinExistence type="predicted"/>
<accession>A0A9P0UVR3</accession>
<reference evidence="3 5" key="1">
    <citation type="submission" date="2017-04" db="EMBL/GenBank/DDBJ databases">
        <title>Emergence of KPC-2-producing Citrobacter isolates from sediments of a Chinese river.</title>
        <authorList>
            <person name="Zheng B."/>
        </authorList>
    </citation>
    <scope>NUCLEOTIDE SEQUENCE [LARGE SCALE GENOMIC DNA]</scope>
    <source>
        <strain evidence="3 5">C191</strain>
    </source>
</reference>
<reference evidence="4" key="4">
    <citation type="submission" date="2022-12" db="EMBL/GenBank/DDBJ databases">
        <title>2953647.</title>
        <authorList>
            <person name="Hergert J."/>
            <person name="Casey R."/>
            <person name="Wagner J."/>
            <person name="Young E.L."/>
            <person name="Oakeson K.F."/>
        </authorList>
    </citation>
    <scope>NUCLEOTIDE SEQUENCE</scope>
    <source>
        <strain evidence="4">2953647</strain>
    </source>
</reference>
<evidence type="ECO:0000313" key="3">
    <source>
        <dbReference type="EMBL" id="OYR02401.1"/>
    </source>
</evidence>
<evidence type="ECO:0000313" key="2">
    <source>
        <dbReference type="EMBL" id="HBH7044362.1"/>
    </source>
</evidence>
<dbReference type="Proteomes" id="UP001169574">
    <property type="component" value="Unassembled WGS sequence"/>
</dbReference>
<reference evidence="1" key="5">
    <citation type="submission" date="2024-02" db="EMBL/GenBank/DDBJ databases">
        <authorList>
            <consortium name="Clinical and Environmental Microbiology Branch: Whole genome sequencing antimicrobial resistance pathogens in the healthcare setting"/>
        </authorList>
    </citation>
    <scope>NUCLEOTIDE SEQUENCE</scope>
    <source>
        <strain evidence="1">Whole organism</strain>
    </source>
</reference>
<reference evidence="2" key="2">
    <citation type="journal article" date="2018" name="Genome Biol.">
        <title>SKESA: strategic k-mer extension for scrupulous assemblies.</title>
        <authorList>
            <person name="Souvorov A."/>
            <person name="Agarwala R."/>
            <person name="Lipman D.J."/>
        </authorList>
    </citation>
    <scope>NUCLEOTIDE SEQUENCE</scope>
    <source>
        <strain evidence="2">91871</strain>
    </source>
</reference>
<reference evidence="2" key="3">
    <citation type="submission" date="2021-07" db="EMBL/GenBank/DDBJ databases">
        <authorList>
            <consortium name="NCBI Pathogen Detection Project"/>
        </authorList>
    </citation>
    <scope>NUCLEOTIDE SEQUENCE</scope>
    <source>
        <strain evidence="2">91871</strain>
    </source>
</reference>
<dbReference type="InterPro" id="IPR016084">
    <property type="entry name" value="Haem_Oase-like_multi-hlx"/>
</dbReference>
<dbReference type="Pfam" id="PF14518">
    <property type="entry name" value="Haem_oxygenas_2"/>
    <property type="match status" value="1"/>
</dbReference>
<evidence type="ECO:0000313" key="5">
    <source>
        <dbReference type="Proteomes" id="UP000215827"/>
    </source>
</evidence>
<name>A0A9P0UVR3_CITFR</name>
<dbReference type="Gene3D" id="1.20.910.10">
    <property type="entry name" value="Heme oxygenase-like"/>
    <property type="match status" value="1"/>
</dbReference>
<gene>
    <name evidence="3" type="ORF">B9P89_16695</name>
    <name evidence="2" type="ORF">KV121_004493</name>
    <name evidence="4" type="ORF">O4000_14410</name>
    <name evidence="1" type="ORF">P7U51_000346</name>
</gene>
<dbReference type="SUPFAM" id="SSF48613">
    <property type="entry name" value="Heme oxygenase-like"/>
    <property type="match status" value="1"/>
</dbReference>
<dbReference type="AlphaFoldDB" id="A0A9P0UVR3"/>
<dbReference type="Proteomes" id="UP000215827">
    <property type="component" value="Unassembled WGS sequence"/>
</dbReference>
<dbReference type="EMBL" id="DAESCB010000022">
    <property type="protein sequence ID" value="HBH7044362.1"/>
    <property type="molecule type" value="Genomic_DNA"/>
</dbReference>
<dbReference type="SMART" id="SM01236">
    <property type="entry name" value="Haem_oxygenase_2"/>
    <property type="match status" value="1"/>
</dbReference>
<dbReference type="Proteomes" id="UP001164536">
    <property type="component" value="Chromosome"/>
</dbReference>
<dbReference type="EMBL" id="ABLGCN030000001">
    <property type="protein sequence ID" value="EMM7455902.1"/>
    <property type="molecule type" value="Genomic_DNA"/>
</dbReference>
<evidence type="ECO:0000313" key="7">
    <source>
        <dbReference type="Proteomes" id="UP001164536"/>
    </source>
</evidence>
<evidence type="ECO:0000313" key="6">
    <source>
        <dbReference type="Proteomes" id="UP000885148"/>
    </source>
</evidence>
<evidence type="ECO:0000313" key="1">
    <source>
        <dbReference type="EMBL" id="EMM7455902.1"/>
    </source>
</evidence>
<protein>
    <submittedName>
        <fullName evidence="3">Biliverdin-producing heme oxygenase</fullName>
    </submittedName>
    <submittedName>
        <fullName evidence="2">Iron-containing redox enzyme family protein</fullName>
    </submittedName>
</protein>
<organism evidence="2 6">
    <name type="scientific">Citrobacter freundii</name>
    <dbReference type="NCBI Taxonomy" id="546"/>
    <lineage>
        <taxon>Bacteria</taxon>
        <taxon>Pseudomonadati</taxon>
        <taxon>Pseudomonadota</taxon>
        <taxon>Gammaproteobacteria</taxon>
        <taxon>Enterobacterales</taxon>
        <taxon>Enterobacteriaceae</taxon>
        <taxon>Citrobacter</taxon>
        <taxon>Citrobacter freundii complex</taxon>
    </lineage>
</organism>
<dbReference type="RefSeq" id="WP_003841877.1">
    <property type="nucleotide sequence ID" value="NZ_AP028314.1"/>
</dbReference>